<sequence length="209" mass="22969">MKKKVLALLTAFALIGSPSVFAQTDGSGEDDGNQSKVNIVMDNQYFNELGAPNLMFNSYTYVPLKAFAETLGAFIQDLGSSTVKIVKPNVNLIVSENKEINKTNDRFSITPFSAVAKGQTKTPHIYFAIDNAPLTKELYSRIVVLDPSKEEVSMTQLNVINTEKKGTDLVGIVTLDKISFDKSGNYTVQFLMKVKGNYIKVGQTLIKSN</sequence>
<evidence type="ECO:0008006" key="4">
    <source>
        <dbReference type="Google" id="ProtNLM"/>
    </source>
</evidence>
<reference evidence="2 3" key="1">
    <citation type="submission" date="2021-03" db="EMBL/GenBank/DDBJ databases">
        <title>Genomic Encyclopedia of Type Strains, Phase IV (KMG-IV): sequencing the most valuable type-strain genomes for metagenomic binning, comparative biology and taxonomic classification.</title>
        <authorList>
            <person name="Goeker M."/>
        </authorList>
    </citation>
    <scope>NUCLEOTIDE SEQUENCE [LARGE SCALE GENOMIC DNA]</scope>
    <source>
        <strain evidence="2 3">DSM 24738</strain>
    </source>
</reference>
<keyword evidence="3" id="KW-1185">Reference proteome</keyword>
<feature type="chain" id="PRO_5046738829" description="Copper amine oxidase-like N-terminal domain-containing protein" evidence="1">
    <location>
        <begin position="23"/>
        <end position="209"/>
    </location>
</feature>
<protein>
    <recommendedName>
        <fullName evidence="4">Copper amine oxidase-like N-terminal domain-containing protein</fullName>
    </recommendedName>
</protein>
<comment type="caution">
    <text evidence="2">The sequence shown here is derived from an EMBL/GenBank/DDBJ whole genome shotgun (WGS) entry which is preliminary data.</text>
</comment>
<organism evidence="2 3">
    <name type="scientific">Ammoniphilus resinae</name>
    <dbReference type="NCBI Taxonomy" id="861532"/>
    <lineage>
        <taxon>Bacteria</taxon>
        <taxon>Bacillati</taxon>
        <taxon>Bacillota</taxon>
        <taxon>Bacilli</taxon>
        <taxon>Bacillales</taxon>
        <taxon>Paenibacillaceae</taxon>
        <taxon>Aneurinibacillus group</taxon>
        <taxon>Ammoniphilus</taxon>
    </lineage>
</organism>
<name>A0ABS4GKI4_9BACL</name>
<dbReference type="Proteomes" id="UP001519343">
    <property type="component" value="Unassembled WGS sequence"/>
</dbReference>
<keyword evidence="1" id="KW-0732">Signal</keyword>
<evidence type="ECO:0000313" key="3">
    <source>
        <dbReference type="Proteomes" id="UP001519343"/>
    </source>
</evidence>
<evidence type="ECO:0000256" key="1">
    <source>
        <dbReference type="SAM" id="SignalP"/>
    </source>
</evidence>
<proteinExistence type="predicted"/>
<gene>
    <name evidence="2" type="ORF">J2Z37_000609</name>
</gene>
<dbReference type="RefSeq" id="WP_209808701.1">
    <property type="nucleotide sequence ID" value="NZ_JAGGKT010000001.1"/>
</dbReference>
<evidence type="ECO:0000313" key="2">
    <source>
        <dbReference type="EMBL" id="MBP1930622.1"/>
    </source>
</evidence>
<dbReference type="EMBL" id="JAGGKT010000001">
    <property type="protein sequence ID" value="MBP1930622.1"/>
    <property type="molecule type" value="Genomic_DNA"/>
</dbReference>
<feature type="signal peptide" evidence="1">
    <location>
        <begin position="1"/>
        <end position="22"/>
    </location>
</feature>
<accession>A0ABS4GKI4</accession>